<protein>
    <submittedName>
        <fullName evidence="1">Uncharacterized protein</fullName>
    </submittedName>
</protein>
<name>A0A840FY14_9BURK</name>
<accession>A0A840FY14</accession>
<evidence type="ECO:0000313" key="2">
    <source>
        <dbReference type="Proteomes" id="UP000524450"/>
    </source>
</evidence>
<sequence length="160" mass="18068">MKIEDRYTEFRRKLRTAGKKVTGLLPNEGFDLFQQFYESERAIDAQTEQGDGLAVYFGMSRDGGMVYEVGMIRSFRRSGVSAHEANARLRLSFSYPFVDTVINGGLDNMPGWPEGNKFCWTPGDQTELNSFISSSGPIQAVLTRPPRATKLRLENLWGVF</sequence>
<proteinExistence type="predicted"/>
<dbReference type="EMBL" id="JACIFZ010000013">
    <property type="protein sequence ID" value="MBB4225662.1"/>
    <property type="molecule type" value="Genomic_DNA"/>
</dbReference>
<dbReference type="AlphaFoldDB" id="A0A840FY14"/>
<evidence type="ECO:0000313" key="1">
    <source>
        <dbReference type="EMBL" id="MBB4225662.1"/>
    </source>
</evidence>
<gene>
    <name evidence="1" type="ORF">GGD71_006475</name>
</gene>
<comment type="caution">
    <text evidence="1">The sequence shown here is derived from an EMBL/GenBank/DDBJ whole genome shotgun (WGS) entry which is preliminary data.</text>
</comment>
<dbReference type="RefSeq" id="WP_184642387.1">
    <property type="nucleotide sequence ID" value="NZ_JACIFZ010000013.1"/>
</dbReference>
<organism evidence="1 2">
    <name type="scientific">Variovorax guangxiensis</name>
    <dbReference type="NCBI Taxonomy" id="1775474"/>
    <lineage>
        <taxon>Bacteria</taxon>
        <taxon>Pseudomonadati</taxon>
        <taxon>Pseudomonadota</taxon>
        <taxon>Betaproteobacteria</taxon>
        <taxon>Burkholderiales</taxon>
        <taxon>Comamonadaceae</taxon>
        <taxon>Variovorax</taxon>
    </lineage>
</organism>
<reference evidence="1 2" key="1">
    <citation type="submission" date="2020-08" db="EMBL/GenBank/DDBJ databases">
        <title>Genomic Encyclopedia of Type Strains, Phase IV (KMG-V): Genome sequencing to study the core and pangenomes of soil and plant-associated prokaryotes.</title>
        <authorList>
            <person name="Whitman W."/>
        </authorList>
    </citation>
    <scope>NUCLEOTIDE SEQUENCE [LARGE SCALE GENOMIC DNA]</scope>
    <source>
        <strain evidence="1 2">34/80</strain>
    </source>
</reference>
<dbReference type="Proteomes" id="UP000524450">
    <property type="component" value="Unassembled WGS sequence"/>
</dbReference>